<evidence type="ECO:0008006" key="4">
    <source>
        <dbReference type="Google" id="ProtNLM"/>
    </source>
</evidence>
<dbReference type="EMBL" id="GL834219">
    <property type="protein sequence ID" value="EGB01762.1"/>
    <property type="molecule type" value="Genomic_DNA"/>
</dbReference>
<proteinExistence type="predicted"/>
<evidence type="ECO:0000313" key="2">
    <source>
        <dbReference type="EMBL" id="EGB01762.1"/>
    </source>
</evidence>
<dbReference type="RefSeq" id="XP_009043539.1">
    <property type="nucleotide sequence ID" value="XM_009045291.1"/>
</dbReference>
<sequence>MVARGLLAAALAASCALATDVATFGDLAAVNAAGGSADVGAATIAFDDTLNVTTSLAVAGGGGATLDGNGRTLFRVVAGGRLELARLSVTGAVGDAVAVEADGFARLSRVALFGNAGGAPLAVVDGSATVAFSSFYDNVNWAGVGGGAVSFLSAGGGRSLSVANSTFRNNSALDGGALFAATGPDETALGPLANASRDVVRVENASFEGNWAPYRGGSIVVCGLVDFHLAGAV</sequence>
<keyword evidence="1" id="KW-0732">Signal</keyword>
<feature type="chain" id="PRO_5003264858" description="Right handed beta helix domain-containing protein" evidence="1">
    <location>
        <begin position="19"/>
        <end position="233"/>
    </location>
</feature>
<evidence type="ECO:0000256" key="1">
    <source>
        <dbReference type="SAM" id="SignalP"/>
    </source>
</evidence>
<organism evidence="3">
    <name type="scientific">Aureococcus anophagefferens</name>
    <name type="common">Harmful bloom alga</name>
    <dbReference type="NCBI Taxonomy" id="44056"/>
    <lineage>
        <taxon>Eukaryota</taxon>
        <taxon>Sar</taxon>
        <taxon>Stramenopiles</taxon>
        <taxon>Ochrophyta</taxon>
        <taxon>Pelagophyceae</taxon>
        <taxon>Pelagomonadales</taxon>
        <taxon>Pelagomonadaceae</taxon>
        <taxon>Aureococcus</taxon>
    </lineage>
</organism>
<dbReference type="InterPro" id="IPR011050">
    <property type="entry name" value="Pectin_lyase_fold/virulence"/>
</dbReference>
<dbReference type="KEGG" id="aaf:AURANDRAFT_69521"/>
<accession>F0YSZ7</accession>
<evidence type="ECO:0000313" key="3">
    <source>
        <dbReference type="Proteomes" id="UP000002729"/>
    </source>
</evidence>
<dbReference type="PROSITE" id="PS51257">
    <property type="entry name" value="PROKAR_LIPOPROTEIN"/>
    <property type="match status" value="1"/>
</dbReference>
<reference evidence="2 3" key="1">
    <citation type="journal article" date="2011" name="Proc. Natl. Acad. Sci. U.S.A.">
        <title>Niche of harmful alga Aureococcus anophagefferens revealed through ecogenomics.</title>
        <authorList>
            <person name="Gobler C.J."/>
            <person name="Berry D.L."/>
            <person name="Dyhrman S.T."/>
            <person name="Wilhelm S.W."/>
            <person name="Salamov A."/>
            <person name="Lobanov A.V."/>
            <person name="Zhang Y."/>
            <person name="Collier J.L."/>
            <person name="Wurch L.L."/>
            <person name="Kustka A.B."/>
            <person name="Dill B.D."/>
            <person name="Shah M."/>
            <person name="VerBerkmoes N.C."/>
            <person name="Kuo A."/>
            <person name="Terry A."/>
            <person name="Pangilinan J."/>
            <person name="Lindquist E.A."/>
            <person name="Lucas S."/>
            <person name="Paulsen I.T."/>
            <person name="Hattenrath-Lehmann T.K."/>
            <person name="Talmage S.C."/>
            <person name="Walker E.A."/>
            <person name="Koch F."/>
            <person name="Burson A.M."/>
            <person name="Marcoval M.A."/>
            <person name="Tang Y.Z."/>
            <person name="Lecleir G.R."/>
            <person name="Coyne K.J."/>
            <person name="Berg G.M."/>
            <person name="Bertrand E.M."/>
            <person name="Saito M.A."/>
            <person name="Gladyshev V.N."/>
            <person name="Grigoriev I.V."/>
        </authorList>
    </citation>
    <scope>NUCLEOTIDE SEQUENCE [LARGE SCALE GENOMIC DNA]</scope>
    <source>
        <strain evidence="3">CCMP 1984</strain>
    </source>
</reference>
<protein>
    <recommendedName>
        <fullName evidence="4">Right handed beta helix domain-containing protein</fullName>
    </recommendedName>
</protein>
<name>F0YSZ7_AURAN</name>
<dbReference type="InParanoid" id="F0YSZ7"/>
<feature type="non-terminal residue" evidence="2">
    <location>
        <position position="233"/>
    </location>
</feature>
<dbReference type="AlphaFoldDB" id="F0YSZ7"/>
<dbReference type="GeneID" id="20227579"/>
<dbReference type="Proteomes" id="UP000002729">
    <property type="component" value="Unassembled WGS sequence"/>
</dbReference>
<keyword evidence="3" id="KW-1185">Reference proteome</keyword>
<feature type="signal peptide" evidence="1">
    <location>
        <begin position="1"/>
        <end position="18"/>
    </location>
</feature>
<gene>
    <name evidence="2" type="ORF">AURANDRAFT_69521</name>
</gene>
<dbReference type="SUPFAM" id="SSF51126">
    <property type="entry name" value="Pectin lyase-like"/>
    <property type="match status" value="1"/>
</dbReference>